<comment type="caution">
    <text evidence="2">The sequence shown here is derived from an EMBL/GenBank/DDBJ whole genome shotgun (WGS) entry which is preliminary data.</text>
</comment>
<feature type="signal peptide" evidence="1">
    <location>
        <begin position="1"/>
        <end position="23"/>
    </location>
</feature>
<accession>A0A3L7J0M0</accession>
<dbReference type="AlphaFoldDB" id="A0A3L7J0M0"/>
<keyword evidence="3" id="KW-1185">Reference proteome</keyword>
<dbReference type="Proteomes" id="UP000282460">
    <property type="component" value="Unassembled WGS sequence"/>
</dbReference>
<keyword evidence="1" id="KW-0732">Signal</keyword>
<evidence type="ECO:0008006" key="4">
    <source>
        <dbReference type="Google" id="ProtNLM"/>
    </source>
</evidence>
<feature type="chain" id="PRO_5039473478" description="DUF3558 domain-containing protein" evidence="1">
    <location>
        <begin position="24"/>
        <end position="203"/>
    </location>
</feature>
<proteinExistence type="predicted"/>
<dbReference type="EMBL" id="RCWJ01000002">
    <property type="protein sequence ID" value="RLQ84003.1"/>
    <property type="molecule type" value="Genomic_DNA"/>
</dbReference>
<organism evidence="2 3">
    <name type="scientific">Mycetocola zhadangensis</name>
    <dbReference type="NCBI Taxonomy" id="1164595"/>
    <lineage>
        <taxon>Bacteria</taxon>
        <taxon>Bacillati</taxon>
        <taxon>Actinomycetota</taxon>
        <taxon>Actinomycetes</taxon>
        <taxon>Micrococcales</taxon>
        <taxon>Microbacteriaceae</taxon>
        <taxon>Mycetocola</taxon>
    </lineage>
</organism>
<reference evidence="2 3" key="1">
    <citation type="submission" date="2018-10" db="EMBL/GenBank/DDBJ databases">
        <authorList>
            <person name="Li J."/>
        </authorList>
    </citation>
    <scope>NUCLEOTIDE SEQUENCE [LARGE SCALE GENOMIC DNA]</scope>
    <source>
        <strain evidence="2 3">ZD1-4</strain>
    </source>
</reference>
<name>A0A3L7J0M0_9MICO</name>
<evidence type="ECO:0000256" key="1">
    <source>
        <dbReference type="SAM" id="SignalP"/>
    </source>
</evidence>
<sequence>MTPFGLFAFALMLVGCTATSRSAPENAEVDIQPAMVIEDARSQAAEEGHSSQEALLSDGAVTFDDYEASVGAYITCVTERGFQVDGPVLNPADNELLLLQVLDGNTTNAASAQADTDCRSRHVNLVEGAYRALTEPRMEPALIEETNRCLDSEGLDYSGDEFKFEDYFPAGVEDSKRLEMVSSCVSQSLYELHPNLPFVALGF</sequence>
<protein>
    <recommendedName>
        <fullName evidence="4">DUF3558 domain-containing protein</fullName>
    </recommendedName>
</protein>
<evidence type="ECO:0000313" key="2">
    <source>
        <dbReference type="EMBL" id="RLQ84003.1"/>
    </source>
</evidence>
<gene>
    <name evidence="2" type="ORF">D9V28_07085</name>
</gene>
<evidence type="ECO:0000313" key="3">
    <source>
        <dbReference type="Proteomes" id="UP000282460"/>
    </source>
</evidence>